<feature type="domain" description="Nucleotidyl transferase" evidence="1">
    <location>
        <begin position="5"/>
        <end position="276"/>
    </location>
</feature>
<dbReference type="CDD" id="cd02509">
    <property type="entry name" value="GDP-M1P_Guanylyltransferase"/>
    <property type="match status" value="1"/>
</dbReference>
<dbReference type="EMBL" id="LJUJ01000014">
    <property type="protein sequence ID" value="KPK63382.1"/>
    <property type="molecule type" value="Genomic_DNA"/>
</dbReference>
<dbReference type="AlphaFoldDB" id="A0A0S8FRN1"/>
<dbReference type="InterPro" id="IPR005835">
    <property type="entry name" value="NTP_transferase_dom"/>
</dbReference>
<dbReference type="Proteomes" id="UP000051373">
    <property type="component" value="Unassembled WGS sequence"/>
</dbReference>
<dbReference type="SUPFAM" id="SSF159283">
    <property type="entry name" value="Guanosine diphospho-D-mannose pyrophosphorylase/mannose-6-phosphate isomerase linker domain"/>
    <property type="match status" value="1"/>
</dbReference>
<dbReference type="SUPFAM" id="SSF53448">
    <property type="entry name" value="Nucleotide-diphospho-sugar transferases"/>
    <property type="match status" value="1"/>
</dbReference>
<dbReference type="InterPro" id="IPR054566">
    <property type="entry name" value="ManC/GMP-like_b-helix"/>
</dbReference>
<dbReference type="GO" id="GO:0009298">
    <property type="term" value="P:GDP-mannose biosynthetic process"/>
    <property type="evidence" value="ECO:0007669"/>
    <property type="project" value="TreeGrafter"/>
</dbReference>
<evidence type="ECO:0000259" key="1">
    <source>
        <dbReference type="Pfam" id="PF00483"/>
    </source>
</evidence>
<dbReference type="PANTHER" id="PTHR46390">
    <property type="entry name" value="MANNOSE-1-PHOSPHATE GUANYLYLTRANSFERASE"/>
    <property type="match status" value="1"/>
</dbReference>
<dbReference type="InterPro" id="IPR029044">
    <property type="entry name" value="Nucleotide-diphossugar_trans"/>
</dbReference>
<dbReference type="Pfam" id="PF00483">
    <property type="entry name" value="NTP_transferase"/>
    <property type="match status" value="1"/>
</dbReference>
<reference evidence="3 4" key="1">
    <citation type="journal article" date="2015" name="Microbiome">
        <title>Genomic resolution of linkages in carbon, nitrogen, and sulfur cycling among widespread estuary sediment bacteria.</title>
        <authorList>
            <person name="Baker B.J."/>
            <person name="Lazar C.S."/>
            <person name="Teske A.P."/>
            <person name="Dick G.J."/>
        </authorList>
    </citation>
    <scope>NUCLEOTIDE SEQUENCE [LARGE SCALE GENOMIC DNA]</scope>
    <source>
        <strain evidence="3">SM23_42</strain>
    </source>
</reference>
<gene>
    <name evidence="3" type="ORF">AMJ83_07365</name>
</gene>
<accession>A0A0S8FRN1</accession>
<dbReference type="InterPro" id="IPR051161">
    <property type="entry name" value="Mannose-6P_isomerase_type2"/>
</dbReference>
<feature type="domain" description="MannoseP isomerase/GMP-like beta-helix" evidence="2">
    <location>
        <begin position="307"/>
        <end position="335"/>
    </location>
</feature>
<proteinExistence type="predicted"/>
<dbReference type="PATRIC" id="fig|1703779.3.peg.2222"/>
<evidence type="ECO:0000313" key="4">
    <source>
        <dbReference type="Proteomes" id="UP000051373"/>
    </source>
</evidence>
<dbReference type="STRING" id="1703779.AMJ83_07365"/>
<dbReference type="Pfam" id="PF22640">
    <property type="entry name" value="ManC_GMP_beta-helix"/>
    <property type="match status" value="1"/>
</dbReference>
<dbReference type="Gene3D" id="3.90.550.10">
    <property type="entry name" value="Spore Coat Polysaccharide Biosynthesis Protein SpsA, Chain A"/>
    <property type="match status" value="1"/>
</dbReference>
<name>A0A0S8FRN1_UNCW3</name>
<comment type="caution">
    <text evidence="3">The sequence shown here is derived from an EMBL/GenBank/DDBJ whole genome shotgun (WGS) entry which is preliminary data.</text>
</comment>
<evidence type="ECO:0000259" key="2">
    <source>
        <dbReference type="Pfam" id="PF22640"/>
    </source>
</evidence>
<dbReference type="InterPro" id="IPR049577">
    <property type="entry name" value="GMPP_N"/>
</dbReference>
<protein>
    <submittedName>
        <fullName evidence="3">Uncharacterized protein</fullName>
    </submittedName>
</protein>
<dbReference type="GO" id="GO:0004475">
    <property type="term" value="F:mannose-1-phosphate guanylyltransferase (GTP) activity"/>
    <property type="evidence" value="ECO:0007669"/>
    <property type="project" value="InterPro"/>
</dbReference>
<sequence>MKKFAVILAGGRGERFWPLSQPDFPKQFLNIFDNKPLLIQTIQRIAGNFKRHERLLVIPKELKKLTRKHVGRENIVLEPLRRNTAPAICLAAMTLRKRHGNGVMHVMPADHLIRPRKTFLSALKYGQELAENGYLVTYGIRPTRPETGYGYIRLGRKLGTLRHNVSYGGAGFTEKPNKATAKRYVRSKRYLWNSGIFTFSIETMLEEIRHFVPAVHKGVERFLARGKKRDFQNVPDISIDYGVMEKSNRLCVVQGNFEWDDVGSWLALERYFSKDQKKNILIGDARGIAIEDSIMCSRDIPLRAYDVEGLIIVVSNEGVLVCKKERAQDIKKLLK</sequence>
<evidence type="ECO:0000313" key="3">
    <source>
        <dbReference type="EMBL" id="KPK63382.1"/>
    </source>
</evidence>
<organism evidence="3 4">
    <name type="scientific">candidate division WOR_3 bacterium SM23_42</name>
    <dbReference type="NCBI Taxonomy" id="1703779"/>
    <lineage>
        <taxon>Bacteria</taxon>
        <taxon>Bacteria division WOR-3</taxon>
    </lineage>
</organism>
<dbReference type="PANTHER" id="PTHR46390:SF1">
    <property type="entry name" value="MANNOSE-1-PHOSPHATE GUANYLYLTRANSFERASE"/>
    <property type="match status" value="1"/>
</dbReference>